<organism evidence="5 6">
    <name type="scientific">Linum tenue</name>
    <dbReference type="NCBI Taxonomy" id="586396"/>
    <lineage>
        <taxon>Eukaryota</taxon>
        <taxon>Viridiplantae</taxon>
        <taxon>Streptophyta</taxon>
        <taxon>Embryophyta</taxon>
        <taxon>Tracheophyta</taxon>
        <taxon>Spermatophyta</taxon>
        <taxon>Magnoliopsida</taxon>
        <taxon>eudicotyledons</taxon>
        <taxon>Gunneridae</taxon>
        <taxon>Pentapetalae</taxon>
        <taxon>rosids</taxon>
        <taxon>fabids</taxon>
        <taxon>Malpighiales</taxon>
        <taxon>Linaceae</taxon>
        <taxon>Linum</taxon>
    </lineage>
</organism>
<feature type="domain" description="AB hydrolase-1" evidence="4">
    <location>
        <begin position="59"/>
        <end position="328"/>
    </location>
</feature>
<name>A0AAV0JFN7_9ROSI</name>
<dbReference type="Gene3D" id="3.40.50.1820">
    <property type="entry name" value="alpha/beta hydrolase"/>
    <property type="match status" value="1"/>
</dbReference>
<dbReference type="Proteomes" id="UP001154282">
    <property type="component" value="Unassembled WGS sequence"/>
</dbReference>
<feature type="compositionally biased region" description="Basic and acidic residues" evidence="3">
    <location>
        <begin position="17"/>
        <end position="30"/>
    </location>
</feature>
<comment type="caution">
    <text evidence="5">The sequence shown here is derived from an EMBL/GenBank/DDBJ whole genome shotgun (WGS) entry which is preliminary data.</text>
</comment>
<protein>
    <recommendedName>
        <fullName evidence="4">AB hydrolase-1 domain-containing protein</fullName>
    </recommendedName>
</protein>
<evidence type="ECO:0000259" key="4">
    <source>
        <dbReference type="Pfam" id="PF00561"/>
    </source>
</evidence>
<dbReference type="InterPro" id="IPR000639">
    <property type="entry name" value="Epox_hydrolase-like"/>
</dbReference>
<comment type="similarity">
    <text evidence="2">Belongs to the AB hydrolase superfamily. Epoxide hydrolase family.</text>
</comment>
<keyword evidence="1" id="KW-0378">Hydrolase</keyword>
<keyword evidence="6" id="KW-1185">Reference proteome</keyword>
<dbReference type="SUPFAM" id="SSF53474">
    <property type="entry name" value="alpha/beta-Hydrolases"/>
    <property type="match status" value="1"/>
</dbReference>
<evidence type="ECO:0000256" key="2">
    <source>
        <dbReference type="ARBA" id="ARBA00038334"/>
    </source>
</evidence>
<accession>A0AAV0JFN7</accession>
<dbReference type="Pfam" id="PF00561">
    <property type="entry name" value="Abhydrolase_1"/>
    <property type="match status" value="1"/>
</dbReference>
<evidence type="ECO:0000313" key="6">
    <source>
        <dbReference type="Proteomes" id="UP001154282"/>
    </source>
</evidence>
<sequence>MARELAEPADPPAPPCIKEERQRQDEKNRAEMEQIEHKFVEVEEGLKIHVAEIGAGDKVLFFLHGFPEIWYSWRHQMISLSKSGYRAVAVDYRGYGLSDPPPRLEDATFAKTVADLAAVLDSLNISKVVLIGKDTGAFIASWFGVLHPKRVLGIVTMGIPLSVPGTASSFISSTIPEGFYALRWQEPGRAEADFGRVDAKTVIRNVYILFSGSEVPIAAENQEIMDLVEPSTPLPPWFTEEDLEAYGALYQKSGFQTALKMPYRSLDEQLEVPVSEVKFEVPTLLILGDKDYALKLPGMEDYINYMLKEIVPDLKTTYLVEGTHFVQEQFPEEVNQLILDFLKVRIWA</sequence>
<gene>
    <name evidence="5" type="ORF">LITE_LOCUS13553</name>
</gene>
<evidence type="ECO:0000313" key="5">
    <source>
        <dbReference type="EMBL" id="CAI0407396.1"/>
    </source>
</evidence>
<dbReference type="InterPro" id="IPR000073">
    <property type="entry name" value="AB_hydrolase_1"/>
</dbReference>
<dbReference type="GO" id="GO:0016787">
    <property type="term" value="F:hydrolase activity"/>
    <property type="evidence" value="ECO:0007669"/>
    <property type="project" value="UniProtKB-KW"/>
</dbReference>
<reference evidence="5" key="1">
    <citation type="submission" date="2022-08" db="EMBL/GenBank/DDBJ databases">
        <authorList>
            <person name="Gutierrez-Valencia J."/>
        </authorList>
    </citation>
    <scope>NUCLEOTIDE SEQUENCE</scope>
</reference>
<dbReference type="EMBL" id="CAMGYJ010000004">
    <property type="protein sequence ID" value="CAI0407396.1"/>
    <property type="molecule type" value="Genomic_DNA"/>
</dbReference>
<dbReference type="InterPro" id="IPR029058">
    <property type="entry name" value="AB_hydrolase_fold"/>
</dbReference>
<dbReference type="AlphaFoldDB" id="A0AAV0JFN7"/>
<evidence type="ECO:0000256" key="3">
    <source>
        <dbReference type="SAM" id="MobiDB-lite"/>
    </source>
</evidence>
<feature type="region of interest" description="Disordered" evidence="3">
    <location>
        <begin position="1"/>
        <end position="30"/>
    </location>
</feature>
<proteinExistence type="inferred from homology"/>
<dbReference type="PANTHER" id="PTHR43329">
    <property type="entry name" value="EPOXIDE HYDROLASE"/>
    <property type="match status" value="1"/>
</dbReference>
<dbReference type="PRINTS" id="PR00412">
    <property type="entry name" value="EPOXHYDRLASE"/>
</dbReference>
<evidence type="ECO:0000256" key="1">
    <source>
        <dbReference type="ARBA" id="ARBA00022801"/>
    </source>
</evidence>